<dbReference type="RefSeq" id="WP_201329500.1">
    <property type="nucleotide sequence ID" value="NZ_AP023214.1"/>
</dbReference>
<gene>
    <name evidence="1" type="ORF">CRDco_1850</name>
</gene>
<evidence type="ECO:0000313" key="1">
    <source>
        <dbReference type="EMBL" id="BCG49412.1"/>
    </source>
</evidence>
<dbReference type="Proteomes" id="UP000595596">
    <property type="component" value="Chromosome"/>
</dbReference>
<keyword evidence="2" id="KW-1185">Reference proteome</keyword>
<dbReference type="EMBL" id="AP023214">
    <property type="protein sequence ID" value="BCG49412.1"/>
    <property type="molecule type" value="Genomic_DNA"/>
</dbReference>
<sequence>MDFLKINNFFFNYLIIKKEKILNKLKKTLIKNLLTYKKVYYLYYLKIINKKILFISKKFNIKLNYKIICY</sequence>
<proteinExistence type="predicted"/>
<protein>
    <submittedName>
        <fullName evidence="1">Uncharacterized protein</fullName>
    </submittedName>
</protein>
<organism evidence="1 2">
    <name type="scientific">Candidatus Carsonella ruddii</name>
    <name type="common">Diaphorina cf. continua</name>
    <dbReference type="NCBI Taxonomy" id="2661587"/>
    <lineage>
        <taxon>Bacteria</taxon>
        <taxon>Pseudomonadati</taxon>
        <taxon>Pseudomonadota</taxon>
        <taxon>Gammaproteobacteria</taxon>
        <taxon>Oceanospirillales</taxon>
        <taxon>Halomonadaceae</taxon>
        <taxon>Zymobacter group</taxon>
        <taxon>Candidatus Carsonella</taxon>
    </lineage>
</organism>
<dbReference type="AlphaFoldDB" id="A0A7R6VYF0"/>
<reference evidence="1 2" key="1">
    <citation type="journal article" date="2020" name="Genome Biol. Evol.">
        <title>Comparative Genomics Underlines Multiple Roles of Profftella, an Obligate Symbiont of Psyllids: Providing Toxins, Vitamins, and Carotenoids.</title>
        <authorList>
            <person name="Nakabachi A."/>
            <person name="Piel J."/>
            <person name="Malenovsky I."/>
            <person name="Hirose Y."/>
        </authorList>
    </citation>
    <scope>NUCLEOTIDE SEQUENCE [LARGE SCALE GENOMIC DNA]</scope>
    <source>
        <strain evidence="1 2">Dco</strain>
    </source>
</reference>
<name>A0A7R6VYF0_CARRU</name>
<dbReference type="KEGG" id="crr:CRDco_1850"/>
<accession>A0A7R6VYF0</accession>
<evidence type="ECO:0000313" key="2">
    <source>
        <dbReference type="Proteomes" id="UP000595596"/>
    </source>
</evidence>